<evidence type="ECO:0000313" key="1">
    <source>
        <dbReference type="EMBL" id="KAF7554447.1"/>
    </source>
</evidence>
<accession>A0A9P5LB90</accession>
<dbReference type="EMBL" id="JAANBB010000032">
    <property type="protein sequence ID" value="KAF7554447.1"/>
    <property type="molecule type" value="Genomic_DNA"/>
</dbReference>
<organism evidence="1 2">
    <name type="scientific">Cylindrodendrum hubeiense</name>
    <dbReference type="NCBI Taxonomy" id="595255"/>
    <lineage>
        <taxon>Eukaryota</taxon>
        <taxon>Fungi</taxon>
        <taxon>Dikarya</taxon>
        <taxon>Ascomycota</taxon>
        <taxon>Pezizomycotina</taxon>
        <taxon>Sordariomycetes</taxon>
        <taxon>Hypocreomycetidae</taxon>
        <taxon>Hypocreales</taxon>
        <taxon>Nectriaceae</taxon>
        <taxon>Cylindrodendrum</taxon>
    </lineage>
</organism>
<dbReference type="Proteomes" id="UP000722485">
    <property type="component" value="Unassembled WGS sequence"/>
</dbReference>
<dbReference type="OrthoDB" id="5104305at2759"/>
<proteinExistence type="predicted"/>
<gene>
    <name evidence="1" type="ORF">G7Z17_g2911</name>
</gene>
<protein>
    <submittedName>
        <fullName evidence="1">Uncharacterized protein</fullName>
    </submittedName>
</protein>
<sequence length="293" mass="33902">MTAHSTSFLHLPREVREMVYDVAFENIEHSSLYNSGTAYTKDSSPLLYVHESITEDLQPRLYRDHTIVLPLQEPSEFVKGEDTVAHHLEKVSRMMKNRATTIIIEAAQTGRVYETDEENTSGGEPEEDYDFWHEEQGGVRFAKKITQELLSMKAQLPSATRVKLIFWFGKWVTYSQHWKSQLAWLKKQWDELEVEIQLNLFDFDDPDAGDGGSNWIQCWKEEYKDTPYIDFSAIDLSYNDHQSGQYTGMEFDPAGWEDPYVNTMSTEEKNEILHSGARVECRPLFVKPGPGDN</sequence>
<dbReference type="AlphaFoldDB" id="A0A9P5LB90"/>
<comment type="caution">
    <text evidence="1">The sequence shown here is derived from an EMBL/GenBank/DDBJ whole genome shotgun (WGS) entry which is preliminary data.</text>
</comment>
<evidence type="ECO:0000313" key="2">
    <source>
        <dbReference type="Proteomes" id="UP000722485"/>
    </source>
</evidence>
<name>A0A9P5LB90_9HYPO</name>
<keyword evidence="2" id="KW-1185">Reference proteome</keyword>
<reference evidence="1" key="1">
    <citation type="submission" date="2020-03" db="EMBL/GenBank/DDBJ databases">
        <title>Draft Genome Sequence of Cylindrodendrum hubeiense.</title>
        <authorList>
            <person name="Buettner E."/>
            <person name="Kellner H."/>
        </authorList>
    </citation>
    <scope>NUCLEOTIDE SEQUENCE</scope>
    <source>
        <strain evidence="1">IHI 201604</strain>
    </source>
</reference>